<sequence>MQSAIDYSLIQTVCDNDMAFMKEMLESIHQTLPEYFGAYQRGLLEKNSVVAKAECHKIKPLLAYLKQEDFYQQLHTLQSSIEGETLAPLLAEHAKHLESLLVDIQAKMKSLA</sequence>
<evidence type="ECO:0000313" key="1">
    <source>
        <dbReference type="EMBL" id="MDN4165366.1"/>
    </source>
</evidence>
<evidence type="ECO:0008006" key="3">
    <source>
        <dbReference type="Google" id="ProtNLM"/>
    </source>
</evidence>
<dbReference type="Proteomes" id="UP001168552">
    <property type="component" value="Unassembled WGS sequence"/>
</dbReference>
<dbReference type="SUPFAM" id="SSF47226">
    <property type="entry name" value="Histidine-containing phosphotransfer domain, HPT domain"/>
    <property type="match status" value="1"/>
</dbReference>
<organism evidence="1 2">
    <name type="scientific">Shiella aurantiaca</name>
    <dbReference type="NCBI Taxonomy" id="3058365"/>
    <lineage>
        <taxon>Bacteria</taxon>
        <taxon>Pseudomonadati</taxon>
        <taxon>Bacteroidota</taxon>
        <taxon>Cytophagia</taxon>
        <taxon>Cytophagales</taxon>
        <taxon>Shiellaceae</taxon>
        <taxon>Shiella</taxon>
    </lineage>
</organism>
<dbReference type="Gene3D" id="1.20.120.160">
    <property type="entry name" value="HPT domain"/>
    <property type="match status" value="1"/>
</dbReference>
<dbReference type="InterPro" id="IPR036641">
    <property type="entry name" value="HPT_dom_sf"/>
</dbReference>
<accession>A0ABT8F5X5</accession>
<dbReference type="EMBL" id="JAUHJS010000003">
    <property type="protein sequence ID" value="MDN4165366.1"/>
    <property type="molecule type" value="Genomic_DNA"/>
</dbReference>
<protein>
    <recommendedName>
        <fullName evidence="3">HPt domain-containing protein</fullName>
    </recommendedName>
</protein>
<reference evidence="1" key="1">
    <citation type="submission" date="2023-06" db="EMBL/GenBank/DDBJ databases">
        <title>Cytophagales bacterium Strain LB-30, isolated from soil.</title>
        <authorList>
            <person name="Liu B."/>
        </authorList>
    </citation>
    <scope>NUCLEOTIDE SEQUENCE</scope>
    <source>
        <strain evidence="1">LB-30</strain>
    </source>
</reference>
<evidence type="ECO:0000313" key="2">
    <source>
        <dbReference type="Proteomes" id="UP001168552"/>
    </source>
</evidence>
<comment type="caution">
    <text evidence="1">The sequence shown here is derived from an EMBL/GenBank/DDBJ whole genome shotgun (WGS) entry which is preliminary data.</text>
</comment>
<name>A0ABT8F5X5_9BACT</name>
<gene>
    <name evidence="1" type="ORF">QWY31_07625</name>
</gene>
<proteinExistence type="predicted"/>
<dbReference type="RefSeq" id="WP_320003891.1">
    <property type="nucleotide sequence ID" value="NZ_JAUHJS010000003.1"/>
</dbReference>
<keyword evidence="2" id="KW-1185">Reference proteome</keyword>